<accession>A0A8T0WIW7</accession>
<comment type="caution">
    <text evidence="2">The sequence shown here is derived from an EMBL/GenBank/DDBJ whole genome shotgun (WGS) entry which is preliminary data.</text>
</comment>
<feature type="region of interest" description="Disordered" evidence="1">
    <location>
        <begin position="199"/>
        <end position="221"/>
    </location>
</feature>
<dbReference type="AlphaFoldDB" id="A0A8T0WIW7"/>
<sequence length="361" mass="37944">MGEGGKERKARRCRRSTPPRAEGRSSTLQLAAATAPTQRPRSADRAAEGGRQARGAPVKKEGGGGAGRTRAAPRRAARARSPFDVVRPRCARGKSGFAPARSRGSGGGAPKTVRRGRSAGAAPHGRAVGTAEARSGCRRHDPSSPRRPHQPPPVRSSGWPRLTRHAGATLALATSLGCASPAAGLAWLAPWRRRAESSCPSASRAEPPRAPGPGASCHPGRAGAWARMGATRRRFRHPARRARRAWGSSSAPMAPFAFKVLLPASVWLTTRAGRTRTSRVAAACPQSSRRRCGRDLLAGERAEAPHGGAARPWAWTRAVWGSVRRPASSRTRARARCEGLRGPGRVSAGTQVKGGGFHGSS</sequence>
<evidence type="ECO:0000313" key="3">
    <source>
        <dbReference type="Proteomes" id="UP000823388"/>
    </source>
</evidence>
<dbReference type="Proteomes" id="UP000823388">
    <property type="component" value="Chromosome 2K"/>
</dbReference>
<feature type="compositionally biased region" description="Basic residues" evidence="1">
    <location>
        <begin position="8"/>
        <end position="17"/>
    </location>
</feature>
<name>A0A8T0WIW7_PANVG</name>
<feature type="region of interest" description="Disordered" evidence="1">
    <location>
        <begin position="1"/>
        <end position="161"/>
    </location>
</feature>
<dbReference type="EMBL" id="CM029039">
    <property type="protein sequence ID" value="KAG2647245.1"/>
    <property type="molecule type" value="Genomic_DNA"/>
</dbReference>
<keyword evidence="3" id="KW-1185">Reference proteome</keyword>
<feature type="region of interest" description="Disordered" evidence="1">
    <location>
        <begin position="324"/>
        <end position="361"/>
    </location>
</feature>
<gene>
    <name evidence="2" type="ORF">PVAP13_2KG582818</name>
</gene>
<reference evidence="2" key="1">
    <citation type="submission" date="2020-05" db="EMBL/GenBank/DDBJ databases">
        <title>WGS assembly of Panicum virgatum.</title>
        <authorList>
            <person name="Lovell J.T."/>
            <person name="Jenkins J."/>
            <person name="Shu S."/>
            <person name="Juenger T.E."/>
            <person name="Schmutz J."/>
        </authorList>
    </citation>
    <scope>NUCLEOTIDE SEQUENCE</scope>
    <source>
        <strain evidence="2">AP13</strain>
    </source>
</reference>
<evidence type="ECO:0000313" key="2">
    <source>
        <dbReference type="EMBL" id="KAG2647245.1"/>
    </source>
</evidence>
<evidence type="ECO:0000256" key="1">
    <source>
        <dbReference type="SAM" id="MobiDB-lite"/>
    </source>
</evidence>
<proteinExistence type="predicted"/>
<feature type="compositionally biased region" description="Gly residues" evidence="1">
    <location>
        <begin position="352"/>
        <end position="361"/>
    </location>
</feature>
<feature type="compositionally biased region" description="Low complexity" evidence="1">
    <location>
        <begin position="24"/>
        <end position="40"/>
    </location>
</feature>
<organism evidence="2 3">
    <name type="scientific">Panicum virgatum</name>
    <name type="common">Blackwell switchgrass</name>
    <dbReference type="NCBI Taxonomy" id="38727"/>
    <lineage>
        <taxon>Eukaryota</taxon>
        <taxon>Viridiplantae</taxon>
        <taxon>Streptophyta</taxon>
        <taxon>Embryophyta</taxon>
        <taxon>Tracheophyta</taxon>
        <taxon>Spermatophyta</taxon>
        <taxon>Magnoliopsida</taxon>
        <taxon>Liliopsida</taxon>
        <taxon>Poales</taxon>
        <taxon>Poaceae</taxon>
        <taxon>PACMAD clade</taxon>
        <taxon>Panicoideae</taxon>
        <taxon>Panicodae</taxon>
        <taxon>Paniceae</taxon>
        <taxon>Panicinae</taxon>
        <taxon>Panicum</taxon>
        <taxon>Panicum sect. Hiantes</taxon>
    </lineage>
</organism>
<protein>
    <submittedName>
        <fullName evidence="2">Uncharacterized protein</fullName>
    </submittedName>
</protein>